<organism evidence="3 4">
    <name type="scientific">Marasmius crinis-equi</name>
    <dbReference type="NCBI Taxonomy" id="585013"/>
    <lineage>
        <taxon>Eukaryota</taxon>
        <taxon>Fungi</taxon>
        <taxon>Dikarya</taxon>
        <taxon>Basidiomycota</taxon>
        <taxon>Agaricomycotina</taxon>
        <taxon>Agaricomycetes</taxon>
        <taxon>Agaricomycetidae</taxon>
        <taxon>Agaricales</taxon>
        <taxon>Marasmiineae</taxon>
        <taxon>Marasmiaceae</taxon>
        <taxon>Marasmius</taxon>
    </lineage>
</organism>
<keyword evidence="4" id="KW-1185">Reference proteome</keyword>
<feature type="region of interest" description="Disordered" evidence="2">
    <location>
        <begin position="947"/>
        <end position="989"/>
    </location>
</feature>
<evidence type="ECO:0000313" key="3">
    <source>
        <dbReference type="EMBL" id="KAL0567045.1"/>
    </source>
</evidence>
<reference evidence="3 4" key="1">
    <citation type="submission" date="2024-02" db="EMBL/GenBank/DDBJ databases">
        <title>A draft genome for the cacao thread blight pathogen Marasmius crinis-equi.</title>
        <authorList>
            <person name="Cohen S.P."/>
            <person name="Baruah I.K."/>
            <person name="Amoako-Attah I."/>
            <person name="Bukari Y."/>
            <person name="Meinhardt L.W."/>
            <person name="Bailey B.A."/>
        </authorList>
    </citation>
    <scope>NUCLEOTIDE SEQUENCE [LARGE SCALE GENOMIC DNA]</scope>
    <source>
        <strain evidence="3 4">GH-76</strain>
    </source>
</reference>
<evidence type="ECO:0000313" key="4">
    <source>
        <dbReference type="Proteomes" id="UP001465976"/>
    </source>
</evidence>
<feature type="compositionally biased region" description="Acidic residues" evidence="2">
    <location>
        <begin position="81"/>
        <end position="96"/>
    </location>
</feature>
<dbReference type="EMBL" id="JBAHYK010001693">
    <property type="protein sequence ID" value="KAL0567045.1"/>
    <property type="molecule type" value="Genomic_DNA"/>
</dbReference>
<evidence type="ECO:0000256" key="1">
    <source>
        <dbReference type="SAM" id="Coils"/>
    </source>
</evidence>
<proteinExistence type="predicted"/>
<feature type="compositionally biased region" description="Acidic residues" evidence="2">
    <location>
        <begin position="543"/>
        <end position="556"/>
    </location>
</feature>
<feature type="compositionally biased region" description="Polar residues" evidence="2">
    <location>
        <begin position="952"/>
        <end position="965"/>
    </location>
</feature>
<protein>
    <submittedName>
        <fullName evidence="3">Uncharacterized protein</fullName>
    </submittedName>
</protein>
<evidence type="ECO:0000256" key="2">
    <source>
        <dbReference type="SAM" id="MobiDB-lite"/>
    </source>
</evidence>
<gene>
    <name evidence="3" type="ORF">V5O48_014950</name>
</gene>
<feature type="region of interest" description="Disordered" evidence="2">
    <location>
        <begin position="430"/>
        <end position="650"/>
    </location>
</feature>
<dbReference type="Proteomes" id="UP001465976">
    <property type="component" value="Unassembled WGS sequence"/>
</dbReference>
<feature type="compositionally biased region" description="Basic and acidic residues" evidence="2">
    <location>
        <begin position="510"/>
        <end position="542"/>
    </location>
</feature>
<accession>A0ABR3EVY2</accession>
<feature type="compositionally biased region" description="Basic and acidic residues" evidence="2">
    <location>
        <begin position="588"/>
        <end position="610"/>
    </location>
</feature>
<feature type="region of interest" description="Disordered" evidence="2">
    <location>
        <begin position="1"/>
        <end position="117"/>
    </location>
</feature>
<name>A0ABR3EVY2_9AGAR</name>
<feature type="coiled-coil region" evidence="1">
    <location>
        <begin position="269"/>
        <end position="304"/>
    </location>
</feature>
<feature type="compositionally biased region" description="Polar residues" evidence="2">
    <location>
        <begin position="15"/>
        <end position="26"/>
    </location>
</feature>
<keyword evidence="1" id="KW-0175">Coiled coil</keyword>
<feature type="compositionally biased region" description="Polar residues" evidence="2">
    <location>
        <begin position="42"/>
        <end position="78"/>
    </location>
</feature>
<feature type="compositionally biased region" description="Low complexity" evidence="2">
    <location>
        <begin position="462"/>
        <end position="471"/>
    </location>
</feature>
<feature type="compositionally biased region" description="Basic residues" evidence="2">
    <location>
        <begin position="432"/>
        <end position="441"/>
    </location>
</feature>
<feature type="compositionally biased region" description="Polar residues" evidence="2">
    <location>
        <begin position="452"/>
        <end position="461"/>
    </location>
</feature>
<sequence length="989" mass="109312">MESPTPEMDHEATKNDNPLSSTQTPPQTAPDVTRSPPDPLVNASSSSEKPAPQSNSSGSTSQAPSKSTANDLTAAGSNTGEQEDDIEGDDSDESDTEAPKFKRGGPGNPGTWKPEQVKYMEKHLPRYLSLRTTKSKTDFFNEFMPNFLLKFPKEKYPPPEPSMVAQQFVPLPEADVNAMQSEDKKAYNKRLKRALRSEDERLLDRTKGWFSGRQQRKNAKTSNPFKPHLKKLYVNRKDTPKKTSLAQFVMKHEDYKEEVVEKSEETGSHDRLHNRVKAAQSILDELDEDAIQQLEAEAEEQLRQQKEIYAGIGSEATDGKVLNMERELELAACRRNLTSFAQPLLDFIREHTGMVCFFQAGYERDDPSEGHDFEIVSLSSVPEGSIRLPEFNIPFFAQFGREFAKWVRAIKQHQIEAGFEYPAAADIAKAGPARKKDKGKGKATPPPLPASRSKSVPQQVVSTSSAATPSAKRSKSSIPSAKSREASVSSPQPLPQPPSTDGMSIPEKQAAYREWHRELAEAMGLKEDVRNLFAGKERKERVGEDDEDYEDEEGAGDDQGSREAVRRTLRPRKPVEGSDFGTVDETEHEDKDNNDNNVKNDRTTSRDVPADKPGATDPVVNDALSVHSNDSSVPQPVPVVGEANNHVPENSQITSAPLASLSADDSAADKISPSSTDELAADKVFPSPAANNCAEDAVMSLGNRVDNPAPTDSVVMDVLDNPLVDSGGDDIGMDVSPIPNIPSPNAALFDAIEVPTVDTYPPESLKNGSFVREYATLLLKSDGMTLPPFWFPLVHKWIELEGRWDAVDLEPEKLPTGSRPPAFPAWFQAGRMKRPKGRVTPELVQLPSFRNEWWGWYDSINPAWRLRDGNVVLPGGDPGDRAWEMLECSGKDGFALLLIGLRWWFDRGGWDDKVGLGHWEHAVKGLYETMMHLHKSCDFYEANQPHLEDESGNQVPPSAGTTSAQGRVRKAPDSLICDGADSHRAKRRA</sequence>
<comment type="caution">
    <text evidence="3">The sequence shown here is derived from an EMBL/GenBank/DDBJ whole genome shotgun (WGS) entry which is preliminary data.</text>
</comment>